<dbReference type="GO" id="GO:0006355">
    <property type="term" value="P:regulation of DNA-templated transcription"/>
    <property type="evidence" value="ECO:0007669"/>
    <property type="project" value="InterPro"/>
</dbReference>
<dbReference type="Pfam" id="PF00196">
    <property type="entry name" value="GerE"/>
    <property type="match status" value="1"/>
</dbReference>
<keyword evidence="1 5" id="KW-0597">Phosphoprotein</keyword>
<sequence length="244" mass="26413">MSEEGDVRVVVADDQALLRGSFRVLVDSEPGLRVVGEAGTGTEAVEVARRERPDVLLMDVRMPRMDGIEATRLIRESPECAGTRILILTMFDLDEYVYAALRAGAGGFLLKDTQPDDLLRAIRVVADGEALLAPSVTRRLIAEFAARPEPSRVHPPDLVAATEREREVLLLIARGLSNTEIAGRMCVTLATVKSHVGRLLAKLDARDRAQLVIAAYESGLVTAEGPALTPDRRPAPGRLPPPGR</sequence>
<evidence type="ECO:0000313" key="10">
    <source>
        <dbReference type="Proteomes" id="UP000240429"/>
    </source>
</evidence>
<dbReference type="InterPro" id="IPR011006">
    <property type="entry name" value="CheY-like_superfamily"/>
</dbReference>
<dbReference type="PANTHER" id="PTHR43214:SF24">
    <property type="entry name" value="TRANSCRIPTIONAL REGULATORY PROTEIN NARL-RELATED"/>
    <property type="match status" value="1"/>
</dbReference>
<protein>
    <submittedName>
        <fullName evidence="9">DNA-binding response regulator</fullName>
    </submittedName>
</protein>
<organism evidence="9 10">
    <name type="scientific">Streptomyces dioscori</name>
    <dbReference type="NCBI Taxonomy" id="2109333"/>
    <lineage>
        <taxon>Bacteria</taxon>
        <taxon>Bacillati</taxon>
        <taxon>Actinomycetota</taxon>
        <taxon>Actinomycetes</taxon>
        <taxon>Kitasatosporales</taxon>
        <taxon>Streptomycetaceae</taxon>
        <taxon>Streptomyces</taxon>
        <taxon>Streptomyces aurantiacus group</taxon>
    </lineage>
</organism>
<dbReference type="PANTHER" id="PTHR43214">
    <property type="entry name" value="TWO-COMPONENT RESPONSE REGULATOR"/>
    <property type="match status" value="1"/>
</dbReference>
<comment type="caution">
    <text evidence="9">The sequence shown here is derived from an EMBL/GenBank/DDBJ whole genome shotgun (WGS) entry which is preliminary data.</text>
</comment>
<dbReference type="OrthoDB" id="9808843at2"/>
<dbReference type="GO" id="GO:0003677">
    <property type="term" value="F:DNA binding"/>
    <property type="evidence" value="ECO:0007669"/>
    <property type="project" value="UniProtKB-KW"/>
</dbReference>
<evidence type="ECO:0000256" key="5">
    <source>
        <dbReference type="PROSITE-ProRule" id="PRU00169"/>
    </source>
</evidence>
<dbReference type="SUPFAM" id="SSF52172">
    <property type="entry name" value="CheY-like"/>
    <property type="match status" value="1"/>
</dbReference>
<evidence type="ECO:0000256" key="1">
    <source>
        <dbReference type="ARBA" id="ARBA00022553"/>
    </source>
</evidence>
<evidence type="ECO:0000313" key="9">
    <source>
        <dbReference type="EMBL" id="PSM40595.1"/>
    </source>
</evidence>
<dbReference type="CDD" id="cd17535">
    <property type="entry name" value="REC_NarL-like"/>
    <property type="match status" value="1"/>
</dbReference>
<dbReference type="InterPro" id="IPR058245">
    <property type="entry name" value="NreC/VraR/RcsB-like_REC"/>
</dbReference>
<accession>A0A2P8Q317</accession>
<keyword evidence="3 9" id="KW-0238">DNA-binding</keyword>
<evidence type="ECO:0000256" key="4">
    <source>
        <dbReference type="ARBA" id="ARBA00023163"/>
    </source>
</evidence>
<dbReference type="InterPro" id="IPR016032">
    <property type="entry name" value="Sig_transdc_resp-reg_C-effctor"/>
</dbReference>
<dbReference type="PROSITE" id="PS00622">
    <property type="entry name" value="HTH_LUXR_1"/>
    <property type="match status" value="1"/>
</dbReference>
<dbReference type="Gene3D" id="3.40.50.2300">
    <property type="match status" value="1"/>
</dbReference>
<dbReference type="AlphaFoldDB" id="A0A2P8Q317"/>
<dbReference type="PROSITE" id="PS50043">
    <property type="entry name" value="HTH_LUXR_2"/>
    <property type="match status" value="1"/>
</dbReference>
<dbReference type="RefSeq" id="WP_107019219.1">
    <property type="nucleotide sequence ID" value="NZ_KZ679047.1"/>
</dbReference>
<feature type="region of interest" description="Disordered" evidence="6">
    <location>
        <begin position="224"/>
        <end position="244"/>
    </location>
</feature>
<dbReference type="InterPro" id="IPR001789">
    <property type="entry name" value="Sig_transdc_resp-reg_receiver"/>
</dbReference>
<dbReference type="PRINTS" id="PR00038">
    <property type="entry name" value="HTHLUXR"/>
</dbReference>
<reference evidence="9 10" key="1">
    <citation type="submission" date="2018-03" db="EMBL/GenBank/DDBJ databases">
        <title>Streptomyces dioscori sp. nov., a novel endophytic actinobacterium isolated from bulbil of Dioscorea bulbifera L.</title>
        <authorList>
            <person name="Zhikuan W."/>
        </authorList>
    </citation>
    <scope>NUCLEOTIDE SEQUENCE [LARGE SCALE GENOMIC DNA]</scope>
    <source>
        <strain evidence="9 10">A217</strain>
    </source>
</reference>
<dbReference type="Proteomes" id="UP000240429">
    <property type="component" value="Unassembled WGS sequence"/>
</dbReference>
<keyword evidence="2" id="KW-0805">Transcription regulation</keyword>
<gene>
    <name evidence="9" type="ORF">C6Y14_25940</name>
</gene>
<dbReference type="Pfam" id="PF00072">
    <property type="entry name" value="Response_reg"/>
    <property type="match status" value="1"/>
</dbReference>
<dbReference type="InterPro" id="IPR000792">
    <property type="entry name" value="Tscrpt_reg_LuxR_C"/>
</dbReference>
<dbReference type="SMART" id="SM00448">
    <property type="entry name" value="REC"/>
    <property type="match status" value="1"/>
</dbReference>
<name>A0A2P8Q317_9ACTN</name>
<dbReference type="InterPro" id="IPR039420">
    <property type="entry name" value="WalR-like"/>
</dbReference>
<evidence type="ECO:0000256" key="2">
    <source>
        <dbReference type="ARBA" id="ARBA00023015"/>
    </source>
</evidence>
<dbReference type="GO" id="GO:0000160">
    <property type="term" value="P:phosphorelay signal transduction system"/>
    <property type="evidence" value="ECO:0007669"/>
    <property type="project" value="InterPro"/>
</dbReference>
<keyword evidence="4" id="KW-0804">Transcription</keyword>
<proteinExistence type="predicted"/>
<keyword evidence="10" id="KW-1185">Reference proteome</keyword>
<dbReference type="PROSITE" id="PS50110">
    <property type="entry name" value="RESPONSE_REGULATORY"/>
    <property type="match status" value="1"/>
</dbReference>
<dbReference type="CDD" id="cd06170">
    <property type="entry name" value="LuxR_C_like"/>
    <property type="match status" value="1"/>
</dbReference>
<dbReference type="SMART" id="SM00421">
    <property type="entry name" value="HTH_LUXR"/>
    <property type="match status" value="1"/>
</dbReference>
<evidence type="ECO:0000259" key="7">
    <source>
        <dbReference type="PROSITE" id="PS50043"/>
    </source>
</evidence>
<dbReference type="EMBL" id="PYBJ01000018">
    <property type="protein sequence ID" value="PSM40595.1"/>
    <property type="molecule type" value="Genomic_DNA"/>
</dbReference>
<feature type="modified residue" description="4-aspartylphosphate" evidence="5">
    <location>
        <position position="59"/>
    </location>
</feature>
<evidence type="ECO:0000259" key="8">
    <source>
        <dbReference type="PROSITE" id="PS50110"/>
    </source>
</evidence>
<evidence type="ECO:0000256" key="3">
    <source>
        <dbReference type="ARBA" id="ARBA00023125"/>
    </source>
</evidence>
<feature type="domain" description="Response regulatory" evidence="8">
    <location>
        <begin position="8"/>
        <end position="126"/>
    </location>
</feature>
<evidence type="ECO:0000256" key="6">
    <source>
        <dbReference type="SAM" id="MobiDB-lite"/>
    </source>
</evidence>
<dbReference type="SUPFAM" id="SSF46894">
    <property type="entry name" value="C-terminal effector domain of the bipartite response regulators"/>
    <property type="match status" value="1"/>
</dbReference>
<feature type="domain" description="HTH luxR-type" evidence="7">
    <location>
        <begin position="154"/>
        <end position="219"/>
    </location>
</feature>